<comment type="caution">
    <text evidence="10">The sequence shown here is derived from an EMBL/GenBank/DDBJ whole genome shotgun (WGS) entry which is preliminary data.</text>
</comment>
<dbReference type="InterPro" id="IPR036249">
    <property type="entry name" value="Thioredoxin-like_sf"/>
</dbReference>
<evidence type="ECO:0000256" key="1">
    <source>
        <dbReference type="ARBA" id="ARBA00004123"/>
    </source>
</evidence>
<dbReference type="GO" id="GO:0006397">
    <property type="term" value="P:mRNA processing"/>
    <property type="evidence" value="ECO:0007669"/>
    <property type="project" value="UniProtKB-KW"/>
</dbReference>
<evidence type="ECO:0000256" key="2">
    <source>
        <dbReference type="ARBA" id="ARBA00008241"/>
    </source>
</evidence>
<dbReference type="Pfam" id="PF02966">
    <property type="entry name" value="DIM1"/>
    <property type="match status" value="1"/>
</dbReference>
<keyword evidence="3" id="KW-0507">mRNA processing</keyword>
<dbReference type="SMART" id="SM01410">
    <property type="entry name" value="DIM1"/>
    <property type="match status" value="1"/>
</dbReference>
<comment type="subcellular location">
    <subcellularLocation>
        <location evidence="1">Nucleus</location>
    </subcellularLocation>
</comment>
<proteinExistence type="inferred from homology"/>
<evidence type="ECO:0000256" key="6">
    <source>
        <dbReference type="ARBA" id="ARBA00023306"/>
    </source>
</evidence>
<dbReference type="SUPFAM" id="SSF52833">
    <property type="entry name" value="Thioredoxin-like"/>
    <property type="match status" value="1"/>
</dbReference>
<dbReference type="GO" id="GO:0008380">
    <property type="term" value="P:RNA splicing"/>
    <property type="evidence" value="ECO:0007669"/>
    <property type="project" value="UniProtKB-KW"/>
</dbReference>
<dbReference type="Gene3D" id="3.40.30.10">
    <property type="entry name" value="Glutaredoxin"/>
    <property type="match status" value="1"/>
</dbReference>
<keyword evidence="6" id="KW-0131">Cell cycle</keyword>
<protein>
    <recommendedName>
        <fullName evidence="9">Thioredoxin-like protein 4B</fullName>
    </recommendedName>
</protein>
<comment type="function">
    <text evidence="7">Essential role in pre-mRNA splicing. Required in cell cycle progression for S/G(2) transition.</text>
</comment>
<gene>
    <name evidence="10" type="ORF">R1sor_009851</name>
</gene>
<dbReference type="PANTHER" id="PTHR12052">
    <property type="entry name" value="THIOREDOXIN-LIKE PROTEN 4A, 4B"/>
    <property type="match status" value="1"/>
</dbReference>
<evidence type="ECO:0000313" key="11">
    <source>
        <dbReference type="Proteomes" id="UP001633002"/>
    </source>
</evidence>
<dbReference type="FunFam" id="3.40.30.10:FF:000059">
    <property type="entry name" value="Thioredoxin-like protein"/>
    <property type="match status" value="1"/>
</dbReference>
<evidence type="ECO:0000256" key="3">
    <source>
        <dbReference type="ARBA" id="ARBA00022664"/>
    </source>
</evidence>
<comment type="subunit">
    <text evidence="8">Homodimer. Interacts with the U5-102 kDa protein subunit of the spliceosome.</text>
</comment>
<keyword evidence="11" id="KW-1185">Reference proteome</keyword>
<dbReference type="GO" id="GO:0005634">
    <property type="term" value="C:nucleus"/>
    <property type="evidence" value="ECO:0007669"/>
    <property type="project" value="UniProtKB-SubCell"/>
</dbReference>
<dbReference type="PANTHER" id="PTHR12052:SF4">
    <property type="entry name" value="THIOREDOXIN-LIKE PROTEIN 4B"/>
    <property type="match status" value="1"/>
</dbReference>
<accession>A0ABD3HW92</accession>
<name>A0ABD3HW92_9MARC</name>
<evidence type="ECO:0000256" key="8">
    <source>
        <dbReference type="ARBA" id="ARBA00063722"/>
    </source>
</evidence>
<dbReference type="EMBL" id="JBJQOH010000002">
    <property type="protein sequence ID" value="KAL3695775.1"/>
    <property type="molecule type" value="Genomic_DNA"/>
</dbReference>
<evidence type="ECO:0000256" key="5">
    <source>
        <dbReference type="ARBA" id="ARBA00023242"/>
    </source>
</evidence>
<comment type="similarity">
    <text evidence="2">Belongs to the DIM1 family.</text>
</comment>
<evidence type="ECO:0000256" key="7">
    <source>
        <dbReference type="ARBA" id="ARBA00060348"/>
    </source>
</evidence>
<organism evidence="10 11">
    <name type="scientific">Riccia sorocarpa</name>
    <dbReference type="NCBI Taxonomy" id="122646"/>
    <lineage>
        <taxon>Eukaryota</taxon>
        <taxon>Viridiplantae</taxon>
        <taxon>Streptophyta</taxon>
        <taxon>Embryophyta</taxon>
        <taxon>Marchantiophyta</taxon>
        <taxon>Marchantiopsida</taxon>
        <taxon>Marchantiidae</taxon>
        <taxon>Marchantiales</taxon>
        <taxon>Ricciaceae</taxon>
        <taxon>Riccia</taxon>
    </lineage>
</organism>
<evidence type="ECO:0000256" key="9">
    <source>
        <dbReference type="ARBA" id="ARBA00074495"/>
    </source>
</evidence>
<dbReference type="Proteomes" id="UP001633002">
    <property type="component" value="Unassembled WGS sequence"/>
</dbReference>
<dbReference type="AlphaFoldDB" id="A0ABD3HW92"/>
<sequence>MTLTSSVSLERSLASSTGKSFLAEGKASIRGRGLKGCLNAKLLKGESSREEVESEMSYLLPTVTTKEGIDELILNTIDSVLVLRVGRATDTVCLHLDDVLAKAAREVSKFAKIALIDVDSEEIQAYLKYFDITLIPATLFFFNAEHMKMDSGTPDHTKWIGAFHRKQDFIDVVETIYRGAMKGKLIVTCPLPPERIPKFQLLYKEI</sequence>
<dbReference type="InterPro" id="IPR004123">
    <property type="entry name" value="Dim1"/>
</dbReference>
<reference evidence="10 11" key="1">
    <citation type="submission" date="2024-09" db="EMBL/GenBank/DDBJ databases">
        <title>Chromosome-scale assembly of Riccia sorocarpa.</title>
        <authorList>
            <person name="Paukszto L."/>
        </authorList>
    </citation>
    <scope>NUCLEOTIDE SEQUENCE [LARGE SCALE GENOMIC DNA]</scope>
    <source>
        <strain evidence="10">LP-2024</strain>
        <tissue evidence="10">Aerial parts of the thallus</tissue>
    </source>
</reference>
<keyword evidence="4" id="KW-0508">mRNA splicing</keyword>
<evidence type="ECO:0000256" key="4">
    <source>
        <dbReference type="ARBA" id="ARBA00023187"/>
    </source>
</evidence>
<evidence type="ECO:0000313" key="10">
    <source>
        <dbReference type="EMBL" id="KAL3695775.1"/>
    </source>
</evidence>
<keyword evidence="5" id="KW-0539">Nucleus</keyword>